<feature type="transmembrane region" description="Helical" evidence="5">
    <location>
        <begin position="20"/>
        <end position="43"/>
    </location>
</feature>
<dbReference type="EMBL" id="CP135076">
    <property type="protein sequence ID" value="WNO53142.1"/>
    <property type="molecule type" value="Genomic_DNA"/>
</dbReference>
<feature type="domain" description="Mechanosensitive ion channel MscS" evidence="6">
    <location>
        <begin position="178"/>
        <end position="246"/>
    </location>
</feature>
<protein>
    <submittedName>
        <fullName evidence="7">Mechanosensitive ion channel family protein</fullName>
    </submittedName>
</protein>
<dbReference type="Proteomes" id="UP001302249">
    <property type="component" value="Chromosome"/>
</dbReference>
<dbReference type="PANTHER" id="PTHR30414">
    <property type="entry name" value="MINICONDUCTANCE MECHANOSENSITIVE CHANNEL YBDG"/>
    <property type="match status" value="1"/>
</dbReference>
<feature type="transmembrane region" description="Helical" evidence="5">
    <location>
        <begin position="159"/>
        <end position="176"/>
    </location>
</feature>
<dbReference type="InterPro" id="IPR023408">
    <property type="entry name" value="MscS_beta-dom_sf"/>
</dbReference>
<comment type="subcellular location">
    <subcellularLocation>
        <location evidence="1">Membrane</location>
    </subcellularLocation>
</comment>
<evidence type="ECO:0000256" key="5">
    <source>
        <dbReference type="SAM" id="Phobius"/>
    </source>
</evidence>
<keyword evidence="2 5" id="KW-0812">Transmembrane</keyword>
<sequence length="420" mass="46724">MDFTFAPPGWNSLVETLIGLGIVAAIALVATLLVKQVLLRIVWRLLARMEWDDDLPHLPVMVRRLANIVPATVVSRGVLLVPHLPSALTTVIGNVCSAFVILSLALALGAALSVGNEFYQRRPDAGSRPIKGYIQVLKIIIYGGAVILMAAALMERSPFLFLSGLGAMAAVLMLVFKDTILSLVASVQLTSNDMIRVGDWISMPQLNADGTVIDVALHTVKVQNFDHTIVTIPTYKLISDSFQNWRGMEDSGGRRIRRALHLDQNSVRYLTDEEIAHLEQYSLLRPYLAAKRQDLAKWNDGRATNEQRRLTNIGTLRAYIVAYLREHPDVRQHMPLLVRHLQPTAEGIPLEVYCFIQQTSFVDFEPVQADIFDHLIAMIPEFELRLFQHPTGADFSWAALATRTDDLPLPVGLRRAGGRG</sequence>
<dbReference type="InterPro" id="IPR010920">
    <property type="entry name" value="LSM_dom_sf"/>
</dbReference>
<evidence type="ECO:0000259" key="6">
    <source>
        <dbReference type="Pfam" id="PF00924"/>
    </source>
</evidence>
<dbReference type="RefSeq" id="WP_313914312.1">
    <property type="nucleotide sequence ID" value="NZ_CP135076.1"/>
</dbReference>
<evidence type="ECO:0000313" key="8">
    <source>
        <dbReference type="Proteomes" id="UP001302249"/>
    </source>
</evidence>
<dbReference type="PANTHER" id="PTHR30414:SF0">
    <property type="entry name" value="MINICONDUCTANCE MECHANOSENSITIVE CHANNEL YBDG"/>
    <property type="match status" value="1"/>
</dbReference>
<name>A0ABZ0B7E3_9SPHN</name>
<keyword evidence="8" id="KW-1185">Reference proteome</keyword>
<evidence type="ECO:0000256" key="3">
    <source>
        <dbReference type="ARBA" id="ARBA00022989"/>
    </source>
</evidence>
<keyword evidence="3 5" id="KW-1133">Transmembrane helix</keyword>
<dbReference type="InterPro" id="IPR006685">
    <property type="entry name" value="MscS_channel_2nd"/>
</dbReference>
<feature type="transmembrane region" description="Helical" evidence="5">
    <location>
        <begin position="91"/>
        <end position="112"/>
    </location>
</feature>
<dbReference type="Pfam" id="PF00924">
    <property type="entry name" value="MS_channel_2nd"/>
    <property type="match status" value="1"/>
</dbReference>
<gene>
    <name evidence="7" type="ORF">RPR59_11890</name>
</gene>
<evidence type="ECO:0000256" key="2">
    <source>
        <dbReference type="ARBA" id="ARBA00022692"/>
    </source>
</evidence>
<dbReference type="SUPFAM" id="SSF50182">
    <property type="entry name" value="Sm-like ribonucleoproteins"/>
    <property type="match status" value="1"/>
</dbReference>
<proteinExistence type="predicted"/>
<feature type="transmembrane region" description="Helical" evidence="5">
    <location>
        <begin position="133"/>
        <end position="153"/>
    </location>
</feature>
<evidence type="ECO:0000256" key="1">
    <source>
        <dbReference type="ARBA" id="ARBA00004370"/>
    </source>
</evidence>
<evidence type="ECO:0000313" key="7">
    <source>
        <dbReference type="EMBL" id="WNO53142.1"/>
    </source>
</evidence>
<dbReference type="InterPro" id="IPR030192">
    <property type="entry name" value="YbdG"/>
</dbReference>
<reference evidence="7 8" key="1">
    <citation type="submission" date="2023-09" db="EMBL/GenBank/DDBJ databases">
        <authorList>
            <person name="Rey-Velasco X."/>
        </authorList>
    </citation>
    <scope>NUCLEOTIDE SEQUENCE [LARGE SCALE GENOMIC DNA]</scope>
    <source>
        <strain evidence="7 8">W311</strain>
    </source>
</reference>
<dbReference type="Gene3D" id="2.30.30.60">
    <property type="match status" value="1"/>
</dbReference>
<organism evidence="7 8">
    <name type="scientific">Stakelama saccharophila</name>
    <dbReference type="NCBI Taxonomy" id="3075605"/>
    <lineage>
        <taxon>Bacteria</taxon>
        <taxon>Pseudomonadati</taxon>
        <taxon>Pseudomonadota</taxon>
        <taxon>Alphaproteobacteria</taxon>
        <taxon>Sphingomonadales</taxon>
        <taxon>Sphingomonadaceae</taxon>
        <taxon>Stakelama</taxon>
    </lineage>
</organism>
<evidence type="ECO:0000256" key="4">
    <source>
        <dbReference type="ARBA" id="ARBA00023136"/>
    </source>
</evidence>
<accession>A0ABZ0B7E3</accession>
<keyword evidence="4 5" id="KW-0472">Membrane</keyword>